<protein>
    <recommendedName>
        <fullName evidence="1">Anti-sigma factor NepR domain-containing protein</fullName>
    </recommendedName>
</protein>
<keyword evidence="3" id="KW-1185">Reference proteome</keyword>
<gene>
    <name evidence="2" type="ORF">B5J99_03330</name>
</gene>
<accession>A0ABM6M3Z4</accession>
<proteinExistence type="predicted"/>
<dbReference type="Pfam" id="PF18557">
    <property type="entry name" value="NepR"/>
    <property type="match status" value="1"/>
</dbReference>
<dbReference type="EMBL" id="CP020083">
    <property type="protein sequence ID" value="ASR50619.1"/>
    <property type="molecule type" value="Genomic_DNA"/>
</dbReference>
<evidence type="ECO:0000313" key="3">
    <source>
        <dbReference type="Proteomes" id="UP000258016"/>
    </source>
</evidence>
<feature type="domain" description="Anti-sigma factor NepR" evidence="1">
    <location>
        <begin position="30"/>
        <end position="62"/>
    </location>
</feature>
<dbReference type="InterPro" id="IPR041649">
    <property type="entry name" value="NepR"/>
</dbReference>
<dbReference type="Proteomes" id="UP000258016">
    <property type="component" value="Chromosome"/>
</dbReference>
<sequence>MKKVRGVNSLERLEEPAMHTSGFDPLVMRQARIGRSLREVYDCVTDTPLPDQFDALLAQLDKINLGGGSR</sequence>
<reference evidence="2 3" key="1">
    <citation type="submission" date="2017-03" db="EMBL/GenBank/DDBJ databases">
        <title>Complete genome sequence of Blastomonas fulva degrading microcsystin LR.</title>
        <authorList>
            <person name="Lee H.-g."/>
            <person name="Jin L."/>
            <person name="oh H.-M."/>
        </authorList>
    </citation>
    <scope>NUCLEOTIDE SEQUENCE [LARGE SCALE GENOMIC DNA]</scope>
    <source>
        <strain evidence="2 3">T2</strain>
    </source>
</reference>
<evidence type="ECO:0000313" key="2">
    <source>
        <dbReference type="EMBL" id="ASR50619.1"/>
    </source>
</evidence>
<organism evidence="2 3">
    <name type="scientific">Blastomonas fulva</name>
    <dbReference type="NCBI Taxonomy" id="1550728"/>
    <lineage>
        <taxon>Bacteria</taxon>
        <taxon>Pseudomonadati</taxon>
        <taxon>Pseudomonadota</taxon>
        <taxon>Alphaproteobacteria</taxon>
        <taxon>Sphingomonadales</taxon>
        <taxon>Sphingomonadaceae</taxon>
        <taxon>Blastomonas</taxon>
    </lineage>
</organism>
<name>A0ABM6M3Z4_9SPHN</name>
<evidence type="ECO:0000259" key="1">
    <source>
        <dbReference type="Pfam" id="PF18557"/>
    </source>
</evidence>